<sequence length="66" mass="7150">MPIFEYFCKDCGADFDIYLPSSADGKKVVCPNCNSENVRKVYRVNHWANTSSSDDGSDSGGCFSGG</sequence>
<gene>
    <name evidence="2" type="ORF">TDSAC_0517</name>
</gene>
<dbReference type="RefSeq" id="WP_108308729.1">
    <property type="nucleotide sequence ID" value="NZ_CP020921.1"/>
</dbReference>
<dbReference type="NCBIfam" id="TIGR02605">
    <property type="entry name" value="CxxC_CxxC_SSSS"/>
    <property type="match status" value="1"/>
</dbReference>
<dbReference type="SMART" id="SM00834">
    <property type="entry name" value="CxxC_CXXC_SSSS"/>
    <property type="match status" value="1"/>
</dbReference>
<evidence type="ECO:0000259" key="1">
    <source>
        <dbReference type="SMART" id="SM00834"/>
    </source>
</evidence>
<protein>
    <submittedName>
        <fullName evidence="2">Putative regulatory protein, FmdB family</fullName>
    </submittedName>
</protein>
<dbReference type="OrthoDB" id="9813321at2"/>
<dbReference type="AlphaFoldDB" id="A0A2R4VZG0"/>
<evidence type="ECO:0000313" key="2">
    <source>
        <dbReference type="EMBL" id="AWB09892.1"/>
    </source>
</evidence>
<dbReference type="Pfam" id="PF09723">
    <property type="entry name" value="Zn_ribbon_8"/>
    <property type="match status" value="1"/>
</dbReference>
<feature type="domain" description="Putative regulatory protein FmdB zinc ribbon" evidence="1">
    <location>
        <begin position="1"/>
        <end position="43"/>
    </location>
</feature>
<dbReference type="EMBL" id="CP020921">
    <property type="protein sequence ID" value="AWB09892.1"/>
    <property type="molecule type" value="Genomic_DNA"/>
</dbReference>
<dbReference type="InterPro" id="IPR013429">
    <property type="entry name" value="Regulatory_FmdB_Zinc_ribbon"/>
</dbReference>
<dbReference type="Gene3D" id="2.20.28.30">
    <property type="entry name" value="RNA polymerase ii, chain L"/>
    <property type="match status" value="1"/>
</dbReference>
<organism evidence="2 3">
    <name type="scientific">Thermodesulfobium acidiphilum</name>
    <dbReference type="NCBI Taxonomy" id="1794699"/>
    <lineage>
        <taxon>Bacteria</taxon>
        <taxon>Pseudomonadati</taxon>
        <taxon>Thermodesulfobiota</taxon>
        <taxon>Thermodesulfobiia</taxon>
        <taxon>Thermodesulfobiales</taxon>
        <taxon>Thermodesulfobiaceae</taxon>
        <taxon>Thermodesulfobium</taxon>
    </lineage>
</organism>
<dbReference type="Proteomes" id="UP000244792">
    <property type="component" value="Chromosome"/>
</dbReference>
<name>A0A2R4VZG0_THEAF</name>
<proteinExistence type="predicted"/>
<accession>A0A2R4VZG0</accession>
<reference evidence="2 3" key="1">
    <citation type="submission" date="2017-04" db="EMBL/GenBank/DDBJ databases">
        <title>Genomic insights into metabolism of Thermodesulfobium acidiphilum.</title>
        <authorList>
            <person name="Toshchakov S.V."/>
            <person name="Frolov E.N."/>
            <person name="Kublanov I.V."/>
            <person name="Samarov N.I."/>
            <person name="Novikov A."/>
            <person name="Lebedinsky A.V."/>
            <person name="Bonch-Osmolovskaya E.A."/>
            <person name="Chernyh N.A."/>
        </authorList>
    </citation>
    <scope>NUCLEOTIDE SEQUENCE [LARGE SCALE GENOMIC DNA]</scope>
    <source>
        <strain evidence="2 3">3127-1</strain>
    </source>
</reference>
<keyword evidence="3" id="KW-1185">Reference proteome</keyword>
<dbReference type="KEGG" id="taci:TDSAC_0517"/>
<evidence type="ECO:0000313" key="3">
    <source>
        <dbReference type="Proteomes" id="UP000244792"/>
    </source>
</evidence>